<dbReference type="EMBL" id="LVZM01019379">
    <property type="protein sequence ID" value="OUC41846.1"/>
    <property type="molecule type" value="Genomic_DNA"/>
</dbReference>
<feature type="chain" id="PRO_5012734367" evidence="1">
    <location>
        <begin position="23"/>
        <end position="112"/>
    </location>
</feature>
<protein>
    <submittedName>
        <fullName evidence="2">Uncharacterized protein</fullName>
    </submittedName>
</protein>
<evidence type="ECO:0000313" key="2">
    <source>
        <dbReference type="EMBL" id="OUC41846.1"/>
    </source>
</evidence>
<sequence>MTSRQLVSTIILLLAFAQQTIARDPLRVHDSFCYFCCPSTDSLDVNDSPTEASEMSYDVSFVADVEEVIRSSSGSRQEETSSSKSSAELLHNLLSKFITELRSVSSTIIKKY</sequence>
<reference evidence="2 3" key="1">
    <citation type="submission" date="2015-04" db="EMBL/GenBank/DDBJ databases">
        <title>Draft genome of the roundworm Trichinella nativa.</title>
        <authorList>
            <person name="Mitreva M."/>
        </authorList>
    </citation>
    <scope>NUCLEOTIDE SEQUENCE [LARGE SCALE GENOMIC DNA]</scope>
    <source>
        <strain evidence="2 3">ISS45</strain>
    </source>
</reference>
<feature type="signal peptide" evidence="1">
    <location>
        <begin position="1"/>
        <end position="22"/>
    </location>
</feature>
<dbReference type="AlphaFoldDB" id="A0A1Y3EDC9"/>
<evidence type="ECO:0000313" key="3">
    <source>
        <dbReference type="Proteomes" id="UP000243006"/>
    </source>
</evidence>
<comment type="caution">
    <text evidence="2">The sequence shown here is derived from an EMBL/GenBank/DDBJ whole genome shotgun (WGS) entry which is preliminary data.</text>
</comment>
<keyword evidence="1" id="KW-0732">Signal</keyword>
<name>A0A1Y3EDC9_9BILA</name>
<accession>A0A1Y3EDC9</accession>
<organism evidence="2 3">
    <name type="scientific">Trichinella nativa</name>
    <dbReference type="NCBI Taxonomy" id="6335"/>
    <lineage>
        <taxon>Eukaryota</taxon>
        <taxon>Metazoa</taxon>
        <taxon>Ecdysozoa</taxon>
        <taxon>Nematoda</taxon>
        <taxon>Enoplea</taxon>
        <taxon>Dorylaimia</taxon>
        <taxon>Trichinellida</taxon>
        <taxon>Trichinellidae</taxon>
        <taxon>Trichinella</taxon>
    </lineage>
</organism>
<dbReference type="Proteomes" id="UP000243006">
    <property type="component" value="Unassembled WGS sequence"/>
</dbReference>
<evidence type="ECO:0000256" key="1">
    <source>
        <dbReference type="SAM" id="SignalP"/>
    </source>
</evidence>
<proteinExistence type="predicted"/>
<gene>
    <name evidence="2" type="ORF">D917_10658</name>
</gene>